<accession>A0AAE0B5G2</accession>
<proteinExistence type="predicted"/>
<gene>
    <name evidence="1" type="ORF">Dsin_002073</name>
</gene>
<reference evidence="1" key="1">
    <citation type="journal article" date="2023" name="Plant J.">
        <title>Genome sequences and population genomics provide insights into the demographic history, inbreeding, and mutation load of two 'living fossil' tree species of Dipteronia.</title>
        <authorList>
            <person name="Feng Y."/>
            <person name="Comes H.P."/>
            <person name="Chen J."/>
            <person name="Zhu S."/>
            <person name="Lu R."/>
            <person name="Zhang X."/>
            <person name="Li P."/>
            <person name="Qiu J."/>
            <person name="Olsen K.M."/>
            <person name="Qiu Y."/>
        </authorList>
    </citation>
    <scope>NUCLEOTIDE SEQUENCE</scope>
    <source>
        <strain evidence="1">NBL</strain>
    </source>
</reference>
<dbReference type="AlphaFoldDB" id="A0AAE0B5G2"/>
<evidence type="ECO:0000313" key="1">
    <source>
        <dbReference type="EMBL" id="KAK3230192.1"/>
    </source>
</evidence>
<dbReference type="EMBL" id="JANJYJ010000001">
    <property type="protein sequence ID" value="KAK3230192.1"/>
    <property type="molecule type" value="Genomic_DNA"/>
</dbReference>
<keyword evidence="2" id="KW-1185">Reference proteome</keyword>
<dbReference type="Proteomes" id="UP001281410">
    <property type="component" value="Unassembled WGS sequence"/>
</dbReference>
<name>A0AAE0B5G2_9ROSI</name>
<organism evidence="1 2">
    <name type="scientific">Dipteronia sinensis</name>
    <dbReference type="NCBI Taxonomy" id="43782"/>
    <lineage>
        <taxon>Eukaryota</taxon>
        <taxon>Viridiplantae</taxon>
        <taxon>Streptophyta</taxon>
        <taxon>Embryophyta</taxon>
        <taxon>Tracheophyta</taxon>
        <taxon>Spermatophyta</taxon>
        <taxon>Magnoliopsida</taxon>
        <taxon>eudicotyledons</taxon>
        <taxon>Gunneridae</taxon>
        <taxon>Pentapetalae</taxon>
        <taxon>rosids</taxon>
        <taxon>malvids</taxon>
        <taxon>Sapindales</taxon>
        <taxon>Sapindaceae</taxon>
        <taxon>Hippocastanoideae</taxon>
        <taxon>Acereae</taxon>
        <taxon>Dipteronia</taxon>
    </lineage>
</organism>
<protein>
    <submittedName>
        <fullName evidence="1">Uncharacterized protein</fullName>
    </submittedName>
</protein>
<sequence>MLISAVIFVGICISTAAKIRDTARPDGSSVERRQLPVAHLLSFGRVGLLPLWFIHRMSTPLNWSRSGGVLHRSDGRTGAE</sequence>
<comment type="caution">
    <text evidence="1">The sequence shown here is derived from an EMBL/GenBank/DDBJ whole genome shotgun (WGS) entry which is preliminary data.</text>
</comment>
<evidence type="ECO:0000313" key="2">
    <source>
        <dbReference type="Proteomes" id="UP001281410"/>
    </source>
</evidence>